<dbReference type="Proteomes" id="UP001264980">
    <property type="component" value="Unassembled WGS sequence"/>
</dbReference>
<name>A0ABU1R8D0_9BACT</name>
<dbReference type="EMBL" id="JAVDTI010000011">
    <property type="protein sequence ID" value="MDR6809661.1"/>
    <property type="molecule type" value="Genomic_DNA"/>
</dbReference>
<reference evidence="1 2" key="1">
    <citation type="submission" date="2023-07" db="EMBL/GenBank/DDBJ databases">
        <title>Sorghum-associated microbial communities from plants grown in Nebraska, USA.</title>
        <authorList>
            <person name="Schachtman D."/>
        </authorList>
    </citation>
    <scope>NUCLEOTIDE SEQUENCE [LARGE SCALE GENOMIC DNA]</scope>
    <source>
        <strain evidence="1 2">BE57</strain>
    </source>
</reference>
<accession>A0ABU1R8D0</accession>
<protein>
    <submittedName>
        <fullName evidence="1">CRP-like cAMP-binding protein</fullName>
    </submittedName>
</protein>
<gene>
    <name evidence="1" type="ORF">J2W84_006737</name>
</gene>
<dbReference type="RefSeq" id="WP_309993418.1">
    <property type="nucleotide sequence ID" value="NZ_JAVDTI010000011.1"/>
</dbReference>
<organism evidence="1 2">
    <name type="scientific">Dyadobacter fermentans</name>
    <dbReference type="NCBI Taxonomy" id="94254"/>
    <lineage>
        <taxon>Bacteria</taxon>
        <taxon>Pseudomonadati</taxon>
        <taxon>Bacteroidota</taxon>
        <taxon>Cytophagia</taxon>
        <taxon>Cytophagales</taxon>
        <taxon>Spirosomataceae</taxon>
        <taxon>Dyadobacter</taxon>
    </lineage>
</organism>
<proteinExistence type="predicted"/>
<dbReference type="SUPFAM" id="SSF51206">
    <property type="entry name" value="cAMP-binding domain-like"/>
    <property type="match status" value="1"/>
</dbReference>
<dbReference type="Gene3D" id="2.60.120.10">
    <property type="entry name" value="Jelly Rolls"/>
    <property type="match status" value="1"/>
</dbReference>
<comment type="caution">
    <text evidence="1">The sequence shown here is derived from an EMBL/GenBank/DDBJ whole genome shotgun (WGS) entry which is preliminary data.</text>
</comment>
<evidence type="ECO:0000313" key="1">
    <source>
        <dbReference type="EMBL" id="MDR6809661.1"/>
    </source>
</evidence>
<keyword evidence="2" id="KW-1185">Reference proteome</keyword>
<evidence type="ECO:0000313" key="2">
    <source>
        <dbReference type="Proteomes" id="UP001264980"/>
    </source>
</evidence>
<dbReference type="InterPro" id="IPR018490">
    <property type="entry name" value="cNMP-bd_dom_sf"/>
</dbReference>
<dbReference type="InterPro" id="IPR014710">
    <property type="entry name" value="RmlC-like_jellyroll"/>
</dbReference>
<sequence length="188" mass="21814">MKNLAIGKLLEFLAHLSPISEGFIAELSEKVVVETFVKNTEIAPKVISKRSVYFVASGLIKGNYFNQQGREIVTGFWWEKMFVIAKQNSIHESEHLLFVEDTTLISISSFDVERLVKQFCEARRLAQSIYLIERRRLRERGDILVLPANEAYSIFKERFPAARIKLRDIANFLGIMPYTLSRIRNMRE</sequence>